<reference evidence="2" key="2">
    <citation type="journal article" date="2015" name="Data Brief">
        <title>Shoot transcriptome of the giant reed, Arundo donax.</title>
        <authorList>
            <person name="Barrero R.A."/>
            <person name="Guerrero F.D."/>
            <person name="Moolhuijzen P."/>
            <person name="Goolsby J.A."/>
            <person name="Tidwell J."/>
            <person name="Bellgard S.E."/>
            <person name="Bellgard M.I."/>
        </authorList>
    </citation>
    <scope>NUCLEOTIDE SEQUENCE</scope>
    <source>
        <tissue evidence="2">Shoot tissue taken approximately 20 cm above the soil surface</tissue>
    </source>
</reference>
<dbReference type="EMBL" id="GBRH01159527">
    <property type="protein sequence ID" value="JAE38369.1"/>
    <property type="molecule type" value="Transcribed_RNA"/>
</dbReference>
<accession>A0A0A9HR97</accession>
<dbReference type="AlphaFoldDB" id="A0A0A9HR97"/>
<keyword evidence="1" id="KW-1133">Transmembrane helix</keyword>
<protein>
    <recommendedName>
        <fullName evidence="3">Transmembrane protein</fullName>
    </recommendedName>
</protein>
<keyword evidence="1" id="KW-0472">Membrane</keyword>
<keyword evidence="1" id="KW-0812">Transmembrane</keyword>
<evidence type="ECO:0000313" key="2">
    <source>
        <dbReference type="EMBL" id="JAE38369.1"/>
    </source>
</evidence>
<name>A0A0A9HR97_ARUDO</name>
<proteinExistence type="predicted"/>
<reference evidence="2" key="1">
    <citation type="submission" date="2014-09" db="EMBL/GenBank/DDBJ databases">
        <authorList>
            <person name="Magalhaes I.L.F."/>
            <person name="Oliveira U."/>
            <person name="Santos F.R."/>
            <person name="Vidigal T.H.D.A."/>
            <person name="Brescovit A.D."/>
            <person name="Santos A.J."/>
        </authorList>
    </citation>
    <scope>NUCLEOTIDE SEQUENCE</scope>
    <source>
        <tissue evidence="2">Shoot tissue taken approximately 20 cm above the soil surface</tissue>
    </source>
</reference>
<organism evidence="2">
    <name type="scientific">Arundo donax</name>
    <name type="common">Giant reed</name>
    <name type="synonym">Donax arundinaceus</name>
    <dbReference type="NCBI Taxonomy" id="35708"/>
    <lineage>
        <taxon>Eukaryota</taxon>
        <taxon>Viridiplantae</taxon>
        <taxon>Streptophyta</taxon>
        <taxon>Embryophyta</taxon>
        <taxon>Tracheophyta</taxon>
        <taxon>Spermatophyta</taxon>
        <taxon>Magnoliopsida</taxon>
        <taxon>Liliopsida</taxon>
        <taxon>Poales</taxon>
        <taxon>Poaceae</taxon>
        <taxon>PACMAD clade</taxon>
        <taxon>Arundinoideae</taxon>
        <taxon>Arundineae</taxon>
        <taxon>Arundo</taxon>
    </lineage>
</organism>
<sequence length="110" mass="12646">MEHNRAVAMTTLRASISNLSALYEDVYVLIPLVQWRIAMMNIFYMLFVLPFLFADHTTCSFHAVFTDHCCCLLEAVQPCTPCTVLFRRLCFMIANAFILVINQSFPSQML</sequence>
<evidence type="ECO:0000256" key="1">
    <source>
        <dbReference type="SAM" id="Phobius"/>
    </source>
</evidence>
<feature type="transmembrane region" description="Helical" evidence="1">
    <location>
        <begin position="33"/>
        <end position="53"/>
    </location>
</feature>
<evidence type="ECO:0008006" key="3">
    <source>
        <dbReference type="Google" id="ProtNLM"/>
    </source>
</evidence>